<dbReference type="InterPro" id="IPR036278">
    <property type="entry name" value="Sialidase_sf"/>
</dbReference>
<protein>
    <recommendedName>
        <fullName evidence="2">Sortilin N-terminal domain-containing protein</fullName>
    </recommendedName>
</protein>
<dbReference type="Proteomes" id="UP000007880">
    <property type="component" value="Chromosome"/>
</dbReference>
<dbReference type="OrthoDB" id="9801859at2"/>
<dbReference type="SUPFAM" id="SSF50939">
    <property type="entry name" value="Sialidases"/>
    <property type="match status" value="1"/>
</dbReference>
<sequence>MTTPLTIDAVLDAVRFRCIGPTRGGRVVAVAGHPRNLAEFYFGAVAGGVWKTEDAGVTWRCITDGQLKTASVGALCVSDSHPNVIYAGMGETTIRTDVSYGDGVYKSTDGGRTWKHCGLADTRHIGRVRVHPTNPDVVYVAALGHAFGPNEERGVFRSQDGGATWEKVLYVSDKAGAVDLCLDGQNPDILYASIWQVYRNFWELSSGGPDSGLWRSLDGGDTWERISDNKGFPQTLKGKIGVAASPVKAGRVWAIVEAKDASGLYRSEDFGATWERMTDNPDLLARPWYYMHIYADPQDEETVYVLNLGMHKSTDGGKTFTEIPTPHGDNHDLWIDPRNNRRMIEGNDGGACISFNGGESFSTIYNQMTAQFYHMDIDNEFPYRVYGTQQDNSSICVPSDALSGAITWADCEVVGTGESGYIAVKPDDVNTVYVGAVGSSPGGQGALQKVDRISGQIQLVNVWPEDLHGRGVGEAKIRFPWTFPIVFSPHDPNVLYACGNQVFRSTNGGHSWEAISPDLTRADMSKLGPSGGPITLDTSGAEHYATIYAFCESPHEPGVFMAGSDDGLVHISRDGGASWQNVTPPDLPEWSYIRTVEPSPFDPATWYVAATRYKLDDPAPYLYKTTDYGATWRAITDGIPANDYVRVIRCDPNRRGVLYVGTELGLYISFDDGASWRRWRSNLPVAPIYDMKIKNEDLVLATHGRGFWIGDNLTLLYQGLDAVEKENAGMTLFAPRRTYRILPDLFADWMPAEGKIYSIGLGSGATILARKTETGQLERTFLDAGEGAPRGAVIDYFLPEAPAAETPVLLEILDEHGALLRSYGRKPADYDQWDDKRKSLDPGPWLPLNAGMNRFVWNLRLPGATKVPGNKTAAAANEGPFVLPGRYQVRLRVGDWVQTQTFEVVNDPRVRTSMADLQEQFALLLRIRGKISAIHEAVNRLRNVREQVELWRKRAGDHPTIDAAATALLEKLASIEDALILPGDQKVTYSLIIRSRLNEALASVIPIVGSADARPTEQAYAIVEHYSAQIDAQLAALEAVFSEDLAKLNRAIQEANLAPIEG</sequence>
<dbReference type="RefSeq" id="WP_014433127.1">
    <property type="nucleotide sequence ID" value="NC_017079.1"/>
</dbReference>
<name>I0I3Q2_CALAS</name>
<dbReference type="InterPro" id="IPR015943">
    <property type="entry name" value="WD40/YVTN_repeat-like_dom_sf"/>
</dbReference>
<organism evidence="3 4">
    <name type="scientific">Caldilinea aerophila (strain DSM 14535 / JCM 11387 / NBRC 104270 / STL-6-O1)</name>
    <dbReference type="NCBI Taxonomy" id="926550"/>
    <lineage>
        <taxon>Bacteria</taxon>
        <taxon>Bacillati</taxon>
        <taxon>Chloroflexota</taxon>
        <taxon>Caldilineae</taxon>
        <taxon>Caldilineales</taxon>
        <taxon>Caldilineaceae</taxon>
        <taxon>Caldilinea</taxon>
    </lineage>
</organism>
<dbReference type="HOGENOM" id="CLU_004847_0_0_0"/>
<keyword evidence="1" id="KW-0677">Repeat</keyword>
<dbReference type="Gene3D" id="2.130.10.10">
    <property type="entry name" value="YVTN repeat-like/Quinoprotein amine dehydrogenase"/>
    <property type="match status" value="4"/>
</dbReference>
<dbReference type="InterPro" id="IPR002860">
    <property type="entry name" value="BNR_rpt"/>
</dbReference>
<dbReference type="CDD" id="cd15482">
    <property type="entry name" value="Sialidase_non-viral"/>
    <property type="match status" value="3"/>
</dbReference>
<dbReference type="EMBL" id="AP012337">
    <property type="protein sequence ID" value="BAL99889.1"/>
    <property type="molecule type" value="Genomic_DNA"/>
</dbReference>
<dbReference type="PANTHER" id="PTHR43739">
    <property type="entry name" value="XYLOGLUCANASE (EUROFUNG)"/>
    <property type="match status" value="1"/>
</dbReference>
<dbReference type="GO" id="GO:0010411">
    <property type="term" value="P:xyloglucan metabolic process"/>
    <property type="evidence" value="ECO:0007669"/>
    <property type="project" value="TreeGrafter"/>
</dbReference>
<evidence type="ECO:0000313" key="4">
    <source>
        <dbReference type="Proteomes" id="UP000007880"/>
    </source>
</evidence>
<dbReference type="KEGG" id="cap:CLDAP_18500"/>
<dbReference type="AlphaFoldDB" id="I0I3Q2"/>
<keyword evidence="4" id="KW-1185">Reference proteome</keyword>
<dbReference type="Pfam" id="PF15899">
    <property type="entry name" value="BNR_6"/>
    <property type="match status" value="1"/>
</dbReference>
<evidence type="ECO:0000313" key="3">
    <source>
        <dbReference type="EMBL" id="BAL99889.1"/>
    </source>
</evidence>
<dbReference type="STRING" id="926550.CLDAP_18500"/>
<dbReference type="Pfam" id="PF15902">
    <property type="entry name" value="Sortilin-Vps10"/>
    <property type="match status" value="1"/>
</dbReference>
<dbReference type="PATRIC" id="fig|926550.5.peg.2057"/>
<dbReference type="eggNOG" id="COG4447">
    <property type="taxonomic scope" value="Bacteria"/>
</dbReference>
<reference evidence="3 4" key="1">
    <citation type="submission" date="2012-02" db="EMBL/GenBank/DDBJ databases">
        <title>Complete genome sequence of Caldilinea aerophila DSM 14535 (= NBRC 102666).</title>
        <authorList>
            <person name="Oguchi A."/>
            <person name="Hosoyama A."/>
            <person name="Sekine M."/>
            <person name="Fukai R."/>
            <person name="Kato Y."/>
            <person name="Nakamura S."/>
            <person name="Hanada S."/>
            <person name="Yamazaki S."/>
            <person name="Fujita N."/>
        </authorList>
    </citation>
    <scope>NUCLEOTIDE SEQUENCE [LARGE SCALE GENOMIC DNA]</scope>
    <source>
        <strain evidence="4">DSM 14535 / JCM 11387 / NBRC 104270 / STL-6-O1</strain>
    </source>
</reference>
<dbReference type="InterPro" id="IPR052025">
    <property type="entry name" value="Xyloglucanase_GH74"/>
</dbReference>
<gene>
    <name evidence="3" type="ordered locus">CLDAP_18500</name>
</gene>
<feature type="domain" description="Sortilin N-terminal" evidence="2">
    <location>
        <begin position="104"/>
        <end position="229"/>
    </location>
</feature>
<dbReference type="InterPro" id="IPR031778">
    <property type="entry name" value="Sortilin_N"/>
</dbReference>
<evidence type="ECO:0000256" key="1">
    <source>
        <dbReference type="ARBA" id="ARBA00022737"/>
    </source>
</evidence>
<accession>I0I3Q2</accession>
<proteinExistence type="predicted"/>
<dbReference type="PANTHER" id="PTHR43739:SF5">
    <property type="entry name" value="EXO-ALPHA-SIALIDASE"/>
    <property type="match status" value="1"/>
</dbReference>
<evidence type="ECO:0000259" key="2">
    <source>
        <dbReference type="Pfam" id="PF15902"/>
    </source>
</evidence>
<dbReference type="SUPFAM" id="SSF110296">
    <property type="entry name" value="Oligoxyloglucan reducing end-specific cellobiohydrolase"/>
    <property type="match status" value="1"/>
</dbReference>